<dbReference type="Proteomes" id="UP001324634">
    <property type="component" value="Chromosome"/>
</dbReference>
<dbReference type="RefSeq" id="WP_321400043.1">
    <property type="nucleotide sequence ID" value="NZ_CP139487.1"/>
</dbReference>
<name>A0AAX4HVL8_9BACT</name>
<dbReference type="EMBL" id="CP139487">
    <property type="protein sequence ID" value="WPU67143.1"/>
    <property type="molecule type" value="Genomic_DNA"/>
</dbReference>
<evidence type="ECO:0000313" key="2">
    <source>
        <dbReference type="Proteomes" id="UP001324634"/>
    </source>
</evidence>
<organism evidence="1 2">
    <name type="scientific">Peredibacter starrii</name>
    <dbReference type="NCBI Taxonomy" id="28202"/>
    <lineage>
        <taxon>Bacteria</taxon>
        <taxon>Pseudomonadati</taxon>
        <taxon>Bdellovibrionota</taxon>
        <taxon>Bacteriovoracia</taxon>
        <taxon>Bacteriovoracales</taxon>
        <taxon>Bacteriovoracaceae</taxon>
        <taxon>Peredibacter</taxon>
    </lineage>
</organism>
<reference evidence="1 2" key="1">
    <citation type="submission" date="2023-11" db="EMBL/GenBank/DDBJ databases">
        <title>Peredibacter starrii A3.12.</title>
        <authorList>
            <person name="Mitchell R.J."/>
        </authorList>
    </citation>
    <scope>NUCLEOTIDE SEQUENCE [LARGE SCALE GENOMIC DNA]</scope>
    <source>
        <strain evidence="1 2">A3.12</strain>
    </source>
</reference>
<dbReference type="KEGG" id="psti:SOO65_10295"/>
<proteinExistence type="predicted"/>
<sequence>MKSKKILRLEGQVTFSSLPSSIQEKLLDTEHVECLDQSQANWRVVIFRDEIMEYDEYVEWLATPEALYEEEAELELVAN</sequence>
<keyword evidence="2" id="KW-1185">Reference proteome</keyword>
<accession>A0AAX4HVL8</accession>
<evidence type="ECO:0000313" key="1">
    <source>
        <dbReference type="EMBL" id="WPU67143.1"/>
    </source>
</evidence>
<protein>
    <submittedName>
        <fullName evidence="1">Uncharacterized protein</fullName>
    </submittedName>
</protein>
<gene>
    <name evidence="1" type="ORF">SOO65_10295</name>
</gene>
<dbReference type="AlphaFoldDB" id="A0AAX4HVL8"/>